<reference evidence="4" key="1">
    <citation type="submission" date="2017-09" db="EMBL/GenBank/DDBJ databases">
        <title>Depth-based differentiation of microbial function through sediment-hosted aquifers and enrichment of novel symbionts in the deep terrestrial subsurface.</title>
        <authorList>
            <person name="Probst A.J."/>
            <person name="Ladd B."/>
            <person name="Jarett J.K."/>
            <person name="Geller-Mcgrath D.E."/>
            <person name="Sieber C.M.K."/>
            <person name="Emerson J.B."/>
            <person name="Anantharaman K."/>
            <person name="Thomas B.C."/>
            <person name="Malmstrom R."/>
            <person name="Stieglmeier M."/>
            <person name="Klingl A."/>
            <person name="Woyke T."/>
            <person name="Ryan C.M."/>
            <person name="Banfield J.F."/>
        </authorList>
    </citation>
    <scope>NUCLEOTIDE SEQUENCE [LARGE SCALE GENOMIC DNA]</scope>
</reference>
<keyword evidence="1" id="KW-1133">Transmembrane helix</keyword>
<organism evidence="3 4">
    <name type="scientific">candidate division WWE3 bacterium CG_4_10_14_0_2_um_filter_42_8</name>
    <dbReference type="NCBI Taxonomy" id="1975074"/>
    <lineage>
        <taxon>Bacteria</taxon>
        <taxon>Katanobacteria</taxon>
    </lineage>
</organism>
<dbReference type="AlphaFoldDB" id="A0A2M7TC01"/>
<feature type="domain" description="DUF4340" evidence="2">
    <location>
        <begin position="87"/>
        <end position="240"/>
    </location>
</feature>
<evidence type="ECO:0000259" key="2">
    <source>
        <dbReference type="Pfam" id="PF14238"/>
    </source>
</evidence>
<keyword evidence="1" id="KW-0472">Membrane</keyword>
<dbReference type="Pfam" id="PF14238">
    <property type="entry name" value="DUF4340"/>
    <property type="match status" value="1"/>
</dbReference>
<dbReference type="EMBL" id="PFNJ01000054">
    <property type="protein sequence ID" value="PIZ42746.1"/>
    <property type="molecule type" value="Genomic_DNA"/>
</dbReference>
<accession>A0A2M7TC01</accession>
<dbReference type="Proteomes" id="UP000230970">
    <property type="component" value="Unassembled WGS sequence"/>
</dbReference>
<gene>
    <name evidence="3" type="ORF">COY34_02260</name>
</gene>
<dbReference type="InterPro" id="IPR025641">
    <property type="entry name" value="DUF4340"/>
</dbReference>
<evidence type="ECO:0000313" key="3">
    <source>
        <dbReference type="EMBL" id="PIZ42746.1"/>
    </source>
</evidence>
<keyword evidence="1" id="KW-0812">Transmembrane</keyword>
<proteinExistence type="predicted"/>
<evidence type="ECO:0000313" key="4">
    <source>
        <dbReference type="Proteomes" id="UP000230970"/>
    </source>
</evidence>
<evidence type="ECO:0000256" key="1">
    <source>
        <dbReference type="SAM" id="Phobius"/>
    </source>
</evidence>
<protein>
    <recommendedName>
        <fullName evidence="2">DUF4340 domain-containing protein</fullName>
    </recommendedName>
</protein>
<name>A0A2M7TC01_UNCKA</name>
<comment type="caution">
    <text evidence="3">The sequence shown here is derived from an EMBL/GenBank/DDBJ whole genome shotgun (WGS) entry which is preliminary data.</text>
</comment>
<sequence length="306" mass="33947">MKDNKSIYLLAGFLIVLITASVGVWYISQPAYQAQKKQSSSPFAFSSIQKDALDKVTIKHGESEASLRKTDQGWIIGGVPAATDITIFLDNLSKIQVGNIVSQSEISFQMLGVDESQGFILSLLSGGEEKFKIITGSQATTSQSFYARNADSNTVYLLYGDIWRFVSRTEEDWRGKQIVAVTEDQIEKLDLVEGAENFSLIRDGDSWKVQQGGTSYPIESNAAQNIFHDLSDLTALAVLTGENGPAVENPQATLTITLKNQNQTILLSEYQKDNNYYLQRSDQKVWYQVSESVANEIFPSSAELRK</sequence>
<feature type="transmembrane region" description="Helical" evidence="1">
    <location>
        <begin position="7"/>
        <end position="27"/>
    </location>
</feature>